<comment type="caution">
    <text evidence="2">The sequence shown here is derived from an EMBL/GenBank/DDBJ whole genome shotgun (WGS) entry which is preliminary data.</text>
</comment>
<evidence type="ECO:0000313" key="2">
    <source>
        <dbReference type="EMBL" id="MED6179394.1"/>
    </source>
</evidence>
<dbReference type="Proteomes" id="UP001341840">
    <property type="component" value="Unassembled WGS sequence"/>
</dbReference>
<proteinExistence type="predicted"/>
<evidence type="ECO:0000313" key="3">
    <source>
        <dbReference type="Proteomes" id="UP001341840"/>
    </source>
</evidence>
<evidence type="ECO:0000256" key="1">
    <source>
        <dbReference type="SAM" id="MobiDB-lite"/>
    </source>
</evidence>
<accession>A0ABU6W234</accession>
<gene>
    <name evidence="2" type="ORF">PIB30_000507</name>
</gene>
<name>A0ABU6W234_9FABA</name>
<protein>
    <submittedName>
        <fullName evidence="2">Uncharacterized protein</fullName>
    </submittedName>
</protein>
<sequence length="102" mass="11419">MASFDDHIDNLFRDHDAEEQHKGKKRKDNKAWQVEVIEDGMIRPLPDTVFEANSIPVGRKIVLRFNESNQAVGEGDGLLNGFLGGLGADFKAFPISMYEELA</sequence>
<keyword evidence="3" id="KW-1185">Reference proteome</keyword>
<reference evidence="2 3" key="1">
    <citation type="journal article" date="2023" name="Plants (Basel)">
        <title>Bridging the Gap: Combining Genomics and Transcriptomics Approaches to Understand Stylosanthes scabra, an Orphan Legume from the Brazilian Caatinga.</title>
        <authorList>
            <person name="Ferreira-Neto J.R.C."/>
            <person name="da Silva M.D."/>
            <person name="Binneck E."/>
            <person name="de Melo N.F."/>
            <person name="da Silva R.H."/>
            <person name="de Melo A.L.T.M."/>
            <person name="Pandolfi V."/>
            <person name="Bustamante F.O."/>
            <person name="Brasileiro-Vidal A.C."/>
            <person name="Benko-Iseppon A.M."/>
        </authorList>
    </citation>
    <scope>NUCLEOTIDE SEQUENCE [LARGE SCALE GENOMIC DNA]</scope>
    <source>
        <tissue evidence="2">Leaves</tissue>
    </source>
</reference>
<feature type="region of interest" description="Disordered" evidence="1">
    <location>
        <begin position="1"/>
        <end position="29"/>
    </location>
</feature>
<feature type="compositionally biased region" description="Basic and acidic residues" evidence="1">
    <location>
        <begin position="1"/>
        <end position="21"/>
    </location>
</feature>
<dbReference type="EMBL" id="JASCZI010181244">
    <property type="protein sequence ID" value="MED6179394.1"/>
    <property type="molecule type" value="Genomic_DNA"/>
</dbReference>
<organism evidence="2 3">
    <name type="scientific">Stylosanthes scabra</name>
    <dbReference type="NCBI Taxonomy" id="79078"/>
    <lineage>
        <taxon>Eukaryota</taxon>
        <taxon>Viridiplantae</taxon>
        <taxon>Streptophyta</taxon>
        <taxon>Embryophyta</taxon>
        <taxon>Tracheophyta</taxon>
        <taxon>Spermatophyta</taxon>
        <taxon>Magnoliopsida</taxon>
        <taxon>eudicotyledons</taxon>
        <taxon>Gunneridae</taxon>
        <taxon>Pentapetalae</taxon>
        <taxon>rosids</taxon>
        <taxon>fabids</taxon>
        <taxon>Fabales</taxon>
        <taxon>Fabaceae</taxon>
        <taxon>Papilionoideae</taxon>
        <taxon>50 kb inversion clade</taxon>
        <taxon>dalbergioids sensu lato</taxon>
        <taxon>Dalbergieae</taxon>
        <taxon>Pterocarpus clade</taxon>
        <taxon>Stylosanthes</taxon>
    </lineage>
</organism>